<comment type="pathway">
    <text evidence="3 11">Amino-acid biosynthesis; L-isoleucine biosynthesis; 2-oxobutanoate from L-threonine: step 1/1.</text>
</comment>
<evidence type="ECO:0000313" key="13">
    <source>
        <dbReference type="EMBL" id="ENO17701.1"/>
    </source>
</evidence>
<dbReference type="GO" id="GO:0009097">
    <property type="term" value="P:isoleucine biosynthetic process"/>
    <property type="evidence" value="ECO:0007669"/>
    <property type="project" value="UniProtKB-UniRule"/>
</dbReference>
<dbReference type="Pfam" id="PF00585">
    <property type="entry name" value="Thr_dehydrat_C"/>
    <property type="match status" value="1"/>
</dbReference>
<dbReference type="PATRIC" id="fig|888050.3.peg.1547"/>
<evidence type="ECO:0000256" key="7">
    <source>
        <dbReference type="ARBA" id="ARBA00022898"/>
    </source>
</evidence>
<dbReference type="GO" id="GO:0003941">
    <property type="term" value="F:L-serine ammonia-lyase activity"/>
    <property type="evidence" value="ECO:0007669"/>
    <property type="project" value="TreeGrafter"/>
</dbReference>
<comment type="catalytic activity">
    <reaction evidence="1 11">
        <text>L-threonine = 2-oxobutanoate + NH4(+)</text>
        <dbReference type="Rhea" id="RHEA:22108"/>
        <dbReference type="ChEBI" id="CHEBI:16763"/>
        <dbReference type="ChEBI" id="CHEBI:28938"/>
        <dbReference type="ChEBI" id="CHEBI:57926"/>
        <dbReference type="EC" id="4.3.1.19"/>
    </reaction>
</comment>
<evidence type="ECO:0000256" key="10">
    <source>
        <dbReference type="ARBA" id="ARBA00025527"/>
    </source>
</evidence>
<comment type="cofactor">
    <cofactor evidence="2 11">
        <name>pyridoxal 5'-phosphate</name>
        <dbReference type="ChEBI" id="CHEBI:597326"/>
    </cofactor>
</comment>
<evidence type="ECO:0000256" key="6">
    <source>
        <dbReference type="ARBA" id="ARBA00022624"/>
    </source>
</evidence>
<organism evidence="13 14">
    <name type="scientific">Schaalia cardiffensis F0333</name>
    <dbReference type="NCBI Taxonomy" id="888050"/>
    <lineage>
        <taxon>Bacteria</taxon>
        <taxon>Bacillati</taxon>
        <taxon>Actinomycetota</taxon>
        <taxon>Actinomycetes</taxon>
        <taxon>Actinomycetales</taxon>
        <taxon>Actinomycetaceae</taxon>
        <taxon>Schaalia</taxon>
    </lineage>
</organism>
<keyword evidence="14" id="KW-1185">Reference proteome</keyword>
<name>N6X1T9_9ACTO</name>
<evidence type="ECO:0000259" key="12">
    <source>
        <dbReference type="PROSITE" id="PS51672"/>
    </source>
</evidence>
<keyword evidence="6 11" id="KW-0412">Isoleucine biosynthesis</keyword>
<dbReference type="InterPro" id="IPR001926">
    <property type="entry name" value="TrpB-like_PALP"/>
</dbReference>
<reference evidence="13 14" key="1">
    <citation type="submission" date="2013-03" db="EMBL/GenBank/DDBJ databases">
        <title>Reference genome for the Human Microbiome Project.</title>
        <authorList>
            <person name="Aqrawi P."/>
            <person name="Ayvaz T."/>
            <person name="Bess C."/>
            <person name="Blankenburg K."/>
            <person name="Coyle M."/>
            <person name="Deng J."/>
            <person name="Forbes L."/>
            <person name="Fowler G."/>
            <person name="Francisco L."/>
            <person name="Fu Q."/>
            <person name="Gibbs R."/>
            <person name="Gross S."/>
            <person name="Gubbala S."/>
            <person name="Hale W."/>
            <person name="Hemphill L."/>
            <person name="Highlander S."/>
            <person name="Hirani K."/>
            <person name="Jackson L."/>
            <person name="Jakkamsetti A."/>
            <person name="Javaid M."/>
            <person name="Jayaseelan J.C."/>
            <person name="Jiang H."/>
            <person name="Joshi V."/>
            <person name="Korchina V."/>
            <person name="Kovar C."/>
            <person name="Lara F."/>
            <person name="Lee S."/>
            <person name="Liu Y."/>
            <person name="Mata R."/>
            <person name="Mathew T."/>
            <person name="Munidasa M."/>
            <person name="Muzny D."/>
            <person name="Nazareth L."/>
            <person name="Ngo R."/>
            <person name="Nguyen L."/>
            <person name="Nguyen N."/>
            <person name="Okwuonu G."/>
            <person name="Ongeri F."/>
            <person name="Palculict T."/>
            <person name="Patil S."/>
            <person name="Petrosino J."/>
            <person name="Pham C."/>
            <person name="Pham P."/>
            <person name="Pu L.-L."/>
            <person name="Qin X."/>
            <person name="Qu J."/>
            <person name="Reid J."/>
            <person name="Ross M."/>
            <person name="Ruth R."/>
            <person name="Saada N."/>
            <person name="San Lucas F."/>
            <person name="Santibanez J."/>
            <person name="Shang Y."/>
            <person name="Simmons D."/>
            <person name="Song X.-Z."/>
            <person name="Tang L.-Y."/>
            <person name="Thornton R."/>
            <person name="Warren J."/>
            <person name="Weissenberger G."/>
            <person name="Wilczek-Boney K."/>
            <person name="Worley K."/>
            <person name="Youmans B."/>
            <person name="Zhang J."/>
            <person name="Zhang L."/>
            <person name="Zhao Z."/>
            <person name="Zhou C."/>
            <person name="Zhu D."/>
            <person name="Zhu Y."/>
        </authorList>
    </citation>
    <scope>NUCLEOTIDE SEQUENCE [LARGE SCALE GENOMIC DNA]</scope>
    <source>
        <strain evidence="13 14">F0333</strain>
    </source>
</reference>
<dbReference type="InterPro" id="IPR036052">
    <property type="entry name" value="TrpB-like_PALP_sf"/>
</dbReference>
<dbReference type="InterPro" id="IPR011820">
    <property type="entry name" value="IlvA"/>
</dbReference>
<dbReference type="eggNOG" id="COG1171">
    <property type="taxonomic scope" value="Bacteria"/>
</dbReference>
<proteinExistence type="inferred from homology"/>
<evidence type="ECO:0000313" key="14">
    <source>
        <dbReference type="Proteomes" id="UP000013015"/>
    </source>
</evidence>
<evidence type="ECO:0000256" key="8">
    <source>
        <dbReference type="ARBA" id="ARBA00023239"/>
    </source>
</evidence>
<dbReference type="Pfam" id="PF00291">
    <property type="entry name" value="PALP"/>
    <property type="match status" value="1"/>
</dbReference>
<dbReference type="GO" id="GO:0006565">
    <property type="term" value="P:L-serine catabolic process"/>
    <property type="evidence" value="ECO:0007669"/>
    <property type="project" value="TreeGrafter"/>
</dbReference>
<dbReference type="Gene3D" id="3.40.50.1100">
    <property type="match status" value="2"/>
</dbReference>
<dbReference type="AlphaFoldDB" id="N6X1T9"/>
<dbReference type="CDD" id="cd01562">
    <property type="entry name" value="Thr-dehyd"/>
    <property type="match status" value="1"/>
</dbReference>
<comment type="function">
    <text evidence="10 11">Catalyzes the anaerobic formation of alpha-ketobutyrate and ammonia from threonine in a two-step reaction. The first step involved a dehydration of threonine and a production of enamine intermediates (aminocrotonate), which tautomerizes to its imine form (iminobutyrate). Both intermediates are unstable and short-lived. The second step is the nonenzymatic hydrolysis of the enamine/imine intermediates to form 2-ketobutyrate and free ammonia. In the low water environment of the cell, the second step is accelerated by RidA.</text>
</comment>
<evidence type="ECO:0000256" key="9">
    <source>
        <dbReference type="ARBA" id="ARBA00023304"/>
    </source>
</evidence>
<dbReference type="EC" id="4.3.1.19" evidence="11"/>
<keyword evidence="8 11" id="KW-0456">Lyase</keyword>
<comment type="similarity">
    <text evidence="4 11">Belongs to the serine/threonine dehydratase family.</text>
</comment>
<dbReference type="GO" id="GO:0006567">
    <property type="term" value="P:L-threonine catabolic process"/>
    <property type="evidence" value="ECO:0007669"/>
    <property type="project" value="TreeGrafter"/>
</dbReference>
<sequence length="472" mass="51148">MPTSLSRACSRAERATWFGEEATRLLKSLRAFTSLKEEKMSDTATPWSTPGATPQDIEDAAAILRGVVHETELFSSARLCEHTGVEVLLKREDQQRCRSFKVRGAFARMSALSPVERERGVVCASAGNHAQGVAYACQTLGVHGTIYLPSNTPRQKRNRIAVIGGDWVEQVIVNGTFDKANALAQEAARSTGRIYVHPYDDPLTIAGQGTIAVELCDQLPADTAAVLVPVGGGGLLAGIATWLKHARPEIRVIGVEPEGAASMRAALDEGEPVKLERVDPFVDGTAVGRAGSLAFDTVRRLVDDVLLVPEGAVCTEMLSLYQSEGIIAEPAGALASCAIHEHLASPEQRLKILGRSDGALLAIVSGGNNDLTRYAEVMERSLRHEGLRHYFLVTFPQQPGALRMFLEDVLGPSDDIVHFEYTKKNNRESGPALVGIDIAFKSDIDGLRRRMEDSPLHVEEVPADSEIFRLLV</sequence>
<keyword evidence="9 11" id="KW-0100">Branched-chain amino acid biosynthesis</keyword>
<dbReference type="FunFam" id="3.40.50.1100:FF:000005">
    <property type="entry name" value="Threonine dehydratase catabolic"/>
    <property type="match status" value="1"/>
</dbReference>
<dbReference type="SUPFAM" id="SSF53686">
    <property type="entry name" value="Tryptophan synthase beta subunit-like PLP-dependent enzymes"/>
    <property type="match status" value="1"/>
</dbReference>
<dbReference type="InterPro" id="IPR050147">
    <property type="entry name" value="Ser/Thr_Dehydratase"/>
</dbReference>
<dbReference type="EMBL" id="AQHZ01000024">
    <property type="protein sequence ID" value="ENO17701.1"/>
    <property type="molecule type" value="Genomic_DNA"/>
</dbReference>
<evidence type="ECO:0000256" key="2">
    <source>
        <dbReference type="ARBA" id="ARBA00001933"/>
    </source>
</evidence>
<gene>
    <name evidence="11 13" type="primary">ilvA</name>
    <name evidence="13" type="ORF">HMPREF9004_1611</name>
</gene>
<dbReference type="STRING" id="888050.HMPREF9004_1611"/>
<dbReference type="PANTHER" id="PTHR48078">
    <property type="entry name" value="THREONINE DEHYDRATASE, MITOCHONDRIAL-RELATED"/>
    <property type="match status" value="1"/>
</dbReference>
<evidence type="ECO:0000256" key="4">
    <source>
        <dbReference type="ARBA" id="ARBA00010869"/>
    </source>
</evidence>
<dbReference type="InterPro" id="IPR001721">
    <property type="entry name" value="TD_ACT-like"/>
</dbReference>
<dbReference type="PROSITE" id="PS51672">
    <property type="entry name" value="ACT_LIKE"/>
    <property type="match status" value="1"/>
</dbReference>
<comment type="subunit">
    <text evidence="11">Homotetramer.</text>
</comment>
<accession>N6X1T9</accession>
<comment type="caution">
    <text evidence="13">The sequence shown here is derived from an EMBL/GenBank/DDBJ whole genome shotgun (WGS) entry which is preliminary data.</text>
</comment>
<keyword evidence="7 11" id="KW-0663">Pyridoxal phosphate</keyword>
<evidence type="ECO:0000256" key="5">
    <source>
        <dbReference type="ARBA" id="ARBA00022605"/>
    </source>
</evidence>
<dbReference type="Proteomes" id="UP000013015">
    <property type="component" value="Unassembled WGS sequence"/>
</dbReference>
<dbReference type="NCBIfam" id="NF006390">
    <property type="entry name" value="PRK08639.1"/>
    <property type="match status" value="1"/>
</dbReference>
<dbReference type="NCBIfam" id="TIGR02079">
    <property type="entry name" value="THD1"/>
    <property type="match status" value="1"/>
</dbReference>
<dbReference type="Gene3D" id="3.40.1020.10">
    <property type="entry name" value="Biosynthetic Threonine Deaminase, Domain 3"/>
    <property type="match status" value="1"/>
</dbReference>
<evidence type="ECO:0000256" key="3">
    <source>
        <dbReference type="ARBA" id="ARBA00004810"/>
    </source>
</evidence>
<dbReference type="HOGENOM" id="CLU_021152_4_2_11"/>
<dbReference type="UniPathway" id="UPA00047">
    <property type="reaction ID" value="UER00054"/>
</dbReference>
<evidence type="ECO:0000256" key="11">
    <source>
        <dbReference type="RuleBase" id="RU362012"/>
    </source>
</evidence>
<evidence type="ECO:0000256" key="1">
    <source>
        <dbReference type="ARBA" id="ARBA00001274"/>
    </source>
</evidence>
<keyword evidence="5 11" id="KW-0028">Amino-acid biosynthesis</keyword>
<dbReference type="GO" id="GO:0004794">
    <property type="term" value="F:threonine deaminase activity"/>
    <property type="evidence" value="ECO:0007669"/>
    <property type="project" value="UniProtKB-UniRule"/>
</dbReference>
<feature type="domain" description="ACT-like" evidence="12">
    <location>
        <begin position="389"/>
        <end position="463"/>
    </location>
</feature>
<dbReference type="InterPro" id="IPR038110">
    <property type="entry name" value="TD_ACT-like_sf"/>
</dbReference>
<dbReference type="PANTHER" id="PTHR48078:SF11">
    <property type="entry name" value="THREONINE DEHYDRATASE, MITOCHONDRIAL"/>
    <property type="match status" value="1"/>
</dbReference>
<protein>
    <recommendedName>
        <fullName evidence="11">L-threonine dehydratase</fullName>
        <ecNumber evidence="11">4.3.1.19</ecNumber>
    </recommendedName>
    <alternativeName>
        <fullName evidence="11">Threonine deaminase</fullName>
    </alternativeName>
</protein>